<reference evidence="1 2" key="1">
    <citation type="submission" date="2021-06" db="EMBL/GenBank/DDBJ databases">
        <title>Caerostris extrusa draft genome.</title>
        <authorList>
            <person name="Kono N."/>
            <person name="Arakawa K."/>
        </authorList>
    </citation>
    <scope>NUCLEOTIDE SEQUENCE [LARGE SCALE GENOMIC DNA]</scope>
</reference>
<accession>A0AAV4MF14</accession>
<feature type="non-terminal residue" evidence="1">
    <location>
        <position position="1"/>
    </location>
</feature>
<sequence>SSKESDSESFKINDEFNTDSMGKFRRRRRSCLWPCFHRIASCMQCSNFLLSPPYCTLHWPPNLRSEVIKSSSTDRTH</sequence>
<dbReference type="Proteomes" id="UP001054945">
    <property type="component" value="Unassembled WGS sequence"/>
</dbReference>
<gene>
    <name evidence="1" type="ORF">CEXT_344471</name>
</gene>
<protein>
    <submittedName>
        <fullName evidence="1">Uncharacterized protein</fullName>
    </submittedName>
</protein>
<organism evidence="1 2">
    <name type="scientific">Caerostris extrusa</name>
    <name type="common">Bark spider</name>
    <name type="synonym">Caerostris bankana</name>
    <dbReference type="NCBI Taxonomy" id="172846"/>
    <lineage>
        <taxon>Eukaryota</taxon>
        <taxon>Metazoa</taxon>
        <taxon>Ecdysozoa</taxon>
        <taxon>Arthropoda</taxon>
        <taxon>Chelicerata</taxon>
        <taxon>Arachnida</taxon>
        <taxon>Araneae</taxon>
        <taxon>Araneomorphae</taxon>
        <taxon>Entelegynae</taxon>
        <taxon>Araneoidea</taxon>
        <taxon>Araneidae</taxon>
        <taxon>Caerostris</taxon>
    </lineage>
</organism>
<name>A0AAV4MF14_CAEEX</name>
<keyword evidence="2" id="KW-1185">Reference proteome</keyword>
<dbReference type="AlphaFoldDB" id="A0AAV4MF14"/>
<evidence type="ECO:0000313" key="2">
    <source>
        <dbReference type="Proteomes" id="UP001054945"/>
    </source>
</evidence>
<evidence type="ECO:0000313" key="1">
    <source>
        <dbReference type="EMBL" id="GIX70257.1"/>
    </source>
</evidence>
<dbReference type="EMBL" id="BPLR01002125">
    <property type="protein sequence ID" value="GIX70257.1"/>
    <property type="molecule type" value="Genomic_DNA"/>
</dbReference>
<comment type="caution">
    <text evidence="1">The sequence shown here is derived from an EMBL/GenBank/DDBJ whole genome shotgun (WGS) entry which is preliminary data.</text>
</comment>
<proteinExistence type="predicted"/>